<dbReference type="PROSITE" id="PS50075">
    <property type="entry name" value="CARRIER"/>
    <property type="match status" value="1"/>
</dbReference>
<evidence type="ECO:0000256" key="1">
    <source>
        <dbReference type="ARBA" id="ARBA00001957"/>
    </source>
</evidence>
<organism evidence="7 8">
    <name type="scientific">Paenibacillus amylolyticus</name>
    <dbReference type="NCBI Taxonomy" id="1451"/>
    <lineage>
        <taxon>Bacteria</taxon>
        <taxon>Bacillati</taxon>
        <taxon>Bacillota</taxon>
        <taxon>Bacilli</taxon>
        <taxon>Bacillales</taxon>
        <taxon>Paenibacillaceae</taxon>
        <taxon>Paenibacillus</taxon>
    </lineage>
</organism>
<dbReference type="SUPFAM" id="SSF47336">
    <property type="entry name" value="ACP-like"/>
    <property type="match status" value="1"/>
</dbReference>
<dbReference type="Proteomes" id="UP000323664">
    <property type="component" value="Unassembled WGS sequence"/>
</dbReference>
<dbReference type="InterPro" id="IPR023213">
    <property type="entry name" value="CAT-like_dom_sf"/>
</dbReference>
<evidence type="ECO:0000256" key="2">
    <source>
        <dbReference type="ARBA" id="ARBA00022450"/>
    </source>
</evidence>
<dbReference type="InterPro" id="IPR001242">
    <property type="entry name" value="Condensation_dom"/>
</dbReference>
<dbReference type="SMART" id="SM00823">
    <property type="entry name" value="PKS_PP"/>
    <property type="match status" value="1"/>
</dbReference>
<gene>
    <name evidence="7" type="ORF">EC604_14560</name>
</gene>
<dbReference type="GO" id="GO:0006633">
    <property type="term" value="P:fatty acid biosynthetic process"/>
    <property type="evidence" value="ECO:0007669"/>
    <property type="project" value="InterPro"/>
</dbReference>
<keyword evidence="3" id="KW-0597">Phosphoprotein</keyword>
<dbReference type="InterPro" id="IPR006162">
    <property type="entry name" value="Ppantetheine_attach_site"/>
</dbReference>
<evidence type="ECO:0000259" key="5">
    <source>
        <dbReference type="PROSITE" id="PS50075"/>
    </source>
</evidence>
<dbReference type="Pfam" id="PF22621">
    <property type="entry name" value="CurL-like_PKS_C"/>
    <property type="match status" value="1"/>
</dbReference>
<dbReference type="InterPro" id="IPR016039">
    <property type="entry name" value="Thiolase-like"/>
</dbReference>
<dbReference type="EMBL" id="RIAS01000007">
    <property type="protein sequence ID" value="KAA8785063.1"/>
    <property type="molecule type" value="Genomic_DNA"/>
</dbReference>
<dbReference type="SMART" id="SM00825">
    <property type="entry name" value="PKS_KS"/>
    <property type="match status" value="1"/>
</dbReference>
<dbReference type="InterPro" id="IPR036736">
    <property type="entry name" value="ACP-like_sf"/>
</dbReference>
<dbReference type="GO" id="GO:0004315">
    <property type="term" value="F:3-oxoacyl-[acyl-carrier-protein] synthase activity"/>
    <property type="evidence" value="ECO:0007669"/>
    <property type="project" value="InterPro"/>
</dbReference>
<dbReference type="InterPro" id="IPR050091">
    <property type="entry name" value="PKS_NRPS_Biosynth_Enz"/>
</dbReference>
<dbReference type="GO" id="GO:0005737">
    <property type="term" value="C:cytoplasm"/>
    <property type="evidence" value="ECO:0007669"/>
    <property type="project" value="TreeGrafter"/>
</dbReference>
<dbReference type="InterPro" id="IPR020806">
    <property type="entry name" value="PKS_PP-bd"/>
</dbReference>
<dbReference type="SMART" id="SM00822">
    <property type="entry name" value="PKS_KR"/>
    <property type="match status" value="1"/>
</dbReference>
<dbReference type="Gene3D" id="1.10.1240.100">
    <property type="match status" value="1"/>
</dbReference>
<dbReference type="Pfam" id="PF02801">
    <property type="entry name" value="Ketoacyl-synt_C"/>
    <property type="match status" value="1"/>
</dbReference>
<dbReference type="InterPro" id="IPR036291">
    <property type="entry name" value="NAD(P)-bd_dom_sf"/>
</dbReference>
<dbReference type="Gene3D" id="3.40.47.10">
    <property type="match status" value="1"/>
</dbReference>
<dbReference type="Pfam" id="PF00550">
    <property type="entry name" value="PP-binding"/>
    <property type="match status" value="1"/>
</dbReference>
<evidence type="ECO:0000259" key="6">
    <source>
        <dbReference type="PROSITE" id="PS52004"/>
    </source>
</evidence>
<dbReference type="GO" id="GO:0031177">
    <property type="term" value="F:phosphopantetheine binding"/>
    <property type="evidence" value="ECO:0007669"/>
    <property type="project" value="InterPro"/>
</dbReference>
<dbReference type="PANTHER" id="PTHR43775">
    <property type="entry name" value="FATTY ACID SYNTHASE"/>
    <property type="match status" value="1"/>
</dbReference>
<dbReference type="PROSITE" id="PS00012">
    <property type="entry name" value="PHOSPHOPANTETHEINE"/>
    <property type="match status" value="1"/>
</dbReference>
<dbReference type="CDD" id="cd00833">
    <property type="entry name" value="PKS"/>
    <property type="match status" value="1"/>
</dbReference>
<dbReference type="Gene3D" id="3.30.559.30">
    <property type="entry name" value="Nonribosomal peptide synthetase, condensation domain"/>
    <property type="match status" value="1"/>
</dbReference>
<dbReference type="SUPFAM" id="SSF52777">
    <property type="entry name" value="CoA-dependent acyltransferases"/>
    <property type="match status" value="2"/>
</dbReference>
<accession>A0A5M9WUG5</accession>
<dbReference type="Gene3D" id="3.30.559.10">
    <property type="entry name" value="Chloramphenicol acetyltransferase-like domain"/>
    <property type="match status" value="1"/>
</dbReference>
<dbReference type="PROSITE" id="PS52004">
    <property type="entry name" value="KS3_2"/>
    <property type="match status" value="1"/>
</dbReference>
<dbReference type="InterPro" id="IPR014030">
    <property type="entry name" value="Ketoacyl_synth_N"/>
</dbReference>
<sequence>MVKLLMRKRLLDWSMEQNEDGLPSPSPSTVSKHDIAIIGMDGRVAGANNLENYWQMVVNGEWCIRELPEQRKPDPEAFMSRMKYLGLAENEWEYSFEGFLDNISGFDAEFFHLSPKEAELMDPNQRLFLQAAWGALEDAGYGGKRIIGTKTGLFVGFSSDFGESYKDYIRLLAPDQEGLSIPGNIKSVIASRLSYLLDLKGPSMLVDTACSSSLVAIHMACQSIRNGECDMALAGGVKINLLPLVASMETDIGIRSSDSLTRTFDDQADGTGFGEGVACLLLKPLWKAMHDGDHIEAIIKGSAVNQDGRSSSLSAPNPSAQEELLIAAWEDANIQPESIAYLEAHGTGTRLGDPVEINGIQRAFSKYTDKRQFCAIGSVKSNIGHLDHAAGVAGLVKAIMALKHQVLPPTLHFNRPNRSIRLEETAVYVNDRMQVWPRGNAPRHCGVSSFGLSGTNCHIVLEEAPSLVLSRVDHTETSHLFTLSTRDEDAMHRLMLEYVDFLETKAELSRLADICYTVNTGRGRYACRLAVVASSKEDLLAKLKGIATDPKQSSQSVQGVHYNCAVQGEEVRIVEIQDPRIKCAVESYMSEHEVEWEQLYEGIDVKKVSLPTYPFSAERRWVVAKEETSRPEVNIGPSDERLSIHKRNLSDWFYTATWKYLKLATQPFPTSQQKPWVVFMDSHGIGTSIIDQLRAGGNTVIAVSASFRYEVTNPHEVSMRVGDQNDYVTLFETPILKQAVSVNIVHLWGLNNSSSFETAQVNGLYSLILLSKTIGRLGMTDGTKIQAVTDQLFDITGNESLNPDKATVLAGCKVIPQEYMNISCQCVDLDMADLPAGTTLAARLLEEFNADRLEPVVAMRHGKRLVQQIEESRSFGGREDASAIVQEAGNYLIVGGLGNIGFVVAEYFANIAHVHLILAGRTVLPERKDWDRMLVSGDLEVSVRAKMEKILRLEALGARVSLIQSDIADEQAMSEKVKDVEAVSGPIKGIIYAAGILEGESIELIDRIQIPHFEGQFQAKVKGLQVLDRIFEGHNLDFCVVFSSLSSVLGGLGFSAYSAANIFADHFVVKHNQTSVNRWISIGWDAWQSERRDVSLRSTLDHYTMAYDEGLEALSRIIVMGNRKYDHVVVSSGSLAERMNQWIRMGTVQPQSPPVRNAEGSLGTGMRSVAILDSLPAAISIEGKDNGSYTATEVKVADIWSRMLGLTKINIHDDLFSLGGDSIIALRIANQIGKELNISLQISDLFANMTVSGLSELIDTRSANETTIGLSYMNQAMIGSAFELSHAQKRIWAIQKMNPEMTAYNLISTLSIEAEVSLDLFHKALNRVVMRHASLRTYFVEDNGAPRQIIKPSADTVSEMIDLSTEDSPHIKLASQIRHQNSLPMDLGEVPLRIKLYKLHERRYELYVNIHHIITDGWSMNIFSNELFEIYNGLITGHEIELEPVPLQYVDWVAEQEQLASSSRYLEMEGYWMNELSKPLPLLNFITDYKRPEFLTYKGGAVHFTLSDVLTQQVKAMSHRERITIQALLLATYFVLLQASTRDEDIIVGVPTTNRSRADLERVIGLFTNTVCIRARLQPNDSFRDFAKYVSQKSLKAFSNSQYPFDTLVSKINPERDPSRTPIFSAMFHFSNQIPQEVEGISLFDLNLLSKEESGQFTFRLEYNRDLFHEMTALMLGNHFQSLITHIMDRPEITINELVRLVKDQRTQVSPEIQSIDFNF</sequence>
<dbReference type="SUPFAM" id="SSF53901">
    <property type="entry name" value="Thiolase-like"/>
    <property type="match status" value="1"/>
</dbReference>
<feature type="domain" description="Ketosynthase family 3 (KS3)" evidence="6">
    <location>
        <begin position="32"/>
        <end position="463"/>
    </location>
</feature>
<dbReference type="GO" id="GO:0004312">
    <property type="term" value="F:fatty acid synthase activity"/>
    <property type="evidence" value="ECO:0007669"/>
    <property type="project" value="TreeGrafter"/>
</dbReference>
<evidence type="ECO:0000256" key="3">
    <source>
        <dbReference type="ARBA" id="ARBA00022553"/>
    </source>
</evidence>
<dbReference type="Gene3D" id="3.40.50.720">
    <property type="entry name" value="NAD(P)-binding Rossmann-like Domain"/>
    <property type="match status" value="1"/>
</dbReference>
<name>A0A5M9WUG5_PAEAM</name>
<dbReference type="InterPro" id="IPR009081">
    <property type="entry name" value="PP-bd_ACP"/>
</dbReference>
<evidence type="ECO:0000313" key="7">
    <source>
        <dbReference type="EMBL" id="KAA8785063.1"/>
    </source>
</evidence>
<dbReference type="CDD" id="cd08953">
    <property type="entry name" value="KR_2_SDR_x"/>
    <property type="match status" value="1"/>
</dbReference>
<dbReference type="CDD" id="cd19531">
    <property type="entry name" value="LCL_NRPS-like"/>
    <property type="match status" value="1"/>
</dbReference>
<dbReference type="Pfam" id="PF00109">
    <property type="entry name" value="ketoacyl-synt"/>
    <property type="match status" value="1"/>
</dbReference>
<keyword evidence="2" id="KW-0596">Phosphopantetheine</keyword>
<dbReference type="Pfam" id="PF00668">
    <property type="entry name" value="Condensation"/>
    <property type="match status" value="1"/>
</dbReference>
<comment type="caution">
    <text evidence="7">The sequence shown here is derived from an EMBL/GenBank/DDBJ whole genome shotgun (WGS) entry which is preliminary data.</text>
</comment>
<evidence type="ECO:0000256" key="4">
    <source>
        <dbReference type="ARBA" id="ARBA00022679"/>
    </source>
</evidence>
<dbReference type="InterPro" id="IPR057326">
    <property type="entry name" value="KR_dom"/>
</dbReference>
<dbReference type="Pfam" id="PF08659">
    <property type="entry name" value="KR"/>
    <property type="match status" value="1"/>
</dbReference>
<keyword evidence="4" id="KW-0808">Transferase</keyword>
<comment type="cofactor">
    <cofactor evidence="1">
        <name>pantetheine 4'-phosphate</name>
        <dbReference type="ChEBI" id="CHEBI:47942"/>
    </cofactor>
</comment>
<feature type="domain" description="Carrier" evidence="5">
    <location>
        <begin position="1187"/>
        <end position="1262"/>
    </location>
</feature>
<proteinExistence type="predicted"/>
<dbReference type="InterPro" id="IPR013968">
    <property type="entry name" value="PKS_KR"/>
</dbReference>
<dbReference type="PROSITE" id="PS00606">
    <property type="entry name" value="KS3_1"/>
    <property type="match status" value="1"/>
</dbReference>
<dbReference type="InterPro" id="IPR018201">
    <property type="entry name" value="Ketoacyl_synth_AS"/>
</dbReference>
<protein>
    <submittedName>
        <fullName evidence="7">KR domain-containing protein</fullName>
    </submittedName>
</protein>
<dbReference type="InterPro" id="IPR020841">
    <property type="entry name" value="PKS_Beta-ketoAc_synthase_dom"/>
</dbReference>
<dbReference type="Gene3D" id="1.10.1200.10">
    <property type="entry name" value="ACP-like"/>
    <property type="match status" value="1"/>
</dbReference>
<reference evidence="7 8" key="1">
    <citation type="journal article" date="2019" name="J. Ind. Microbiol. Biotechnol.">
        <title>Paenibacillus amylolyticus 27C64 has a diverse set of carbohydrate-active enzymes and complete pectin deconstruction system.</title>
        <authorList>
            <person name="Keggi C."/>
            <person name="Doran-Peterson J."/>
        </authorList>
    </citation>
    <scope>NUCLEOTIDE SEQUENCE [LARGE SCALE GENOMIC DNA]</scope>
    <source>
        <strain evidence="7 8">27C64</strain>
    </source>
</reference>
<dbReference type="InterPro" id="IPR014031">
    <property type="entry name" value="Ketoacyl_synth_C"/>
</dbReference>
<dbReference type="GO" id="GO:0071770">
    <property type="term" value="P:DIM/DIP cell wall layer assembly"/>
    <property type="evidence" value="ECO:0007669"/>
    <property type="project" value="TreeGrafter"/>
</dbReference>
<dbReference type="PANTHER" id="PTHR43775:SF37">
    <property type="entry name" value="SI:DKEY-61P9.11"/>
    <property type="match status" value="1"/>
</dbReference>
<dbReference type="SUPFAM" id="SSF51735">
    <property type="entry name" value="NAD(P)-binding Rossmann-fold domains"/>
    <property type="match status" value="2"/>
</dbReference>
<evidence type="ECO:0000313" key="8">
    <source>
        <dbReference type="Proteomes" id="UP000323664"/>
    </source>
</evidence>
<dbReference type="GO" id="GO:0005886">
    <property type="term" value="C:plasma membrane"/>
    <property type="evidence" value="ECO:0007669"/>
    <property type="project" value="TreeGrafter"/>
</dbReference>